<dbReference type="AlphaFoldDB" id="A0A1H4PRS2"/>
<gene>
    <name evidence="1" type="ORF">SAMN05444164_1027</name>
</gene>
<dbReference type="RefSeq" id="WP_092114578.1">
    <property type="nucleotide sequence ID" value="NZ_FNTH01000001.1"/>
</dbReference>
<protein>
    <submittedName>
        <fullName evidence="1">Uncharacterized protein</fullName>
    </submittedName>
</protein>
<proteinExistence type="predicted"/>
<organism evidence="1 2">
    <name type="scientific">Bradyrhizobium erythrophlei</name>
    <dbReference type="NCBI Taxonomy" id="1437360"/>
    <lineage>
        <taxon>Bacteria</taxon>
        <taxon>Pseudomonadati</taxon>
        <taxon>Pseudomonadota</taxon>
        <taxon>Alphaproteobacteria</taxon>
        <taxon>Hyphomicrobiales</taxon>
        <taxon>Nitrobacteraceae</taxon>
        <taxon>Bradyrhizobium</taxon>
    </lineage>
</organism>
<name>A0A1H4PRS2_9BRAD</name>
<dbReference type="Proteomes" id="UP000198992">
    <property type="component" value="Unassembled WGS sequence"/>
</dbReference>
<accession>A0A1H4PRS2</accession>
<evidence type="ECO:0000313" key="2">
    <source>
        <dbReference type="Proteomes" id="UP000198992"/>
    </source>
</evidence>
<sequence length="263" mass="29626">MRSRRLIWLVPILAALAWLAWTAWRWQAERQIYADPASPALTITPKHVEALRKLQFAWNARIESGGPVVDPMAPYGSADMAADLGPIIGTRDRVAVARFHREVSALLIRALQNCDLADGQYKLGHLDNATMERRLRQELVGLPHVRMAAVVAELPRFEPDGTFQFTSRHLRLLRQLRFEWPDSEIMRIIAGSGYPAPAVHFKRPFGDMTAFEIDMAAILGMPRPGNDHVDPVLSRLYWDMWPALQTFVQQVKIDPGASSCAGK</sequence>
<dbReference type="OrthoDB" id="8998246at2"/>
<evidence type="ECO:0000313" key="1">
    <source>
        <dbReference type="EMBL" id="SEC10123.1"/>
    </source>
</evidence>
<reference evidence="1 2" key="1">
    <citation type="submission" date="2016-10" db="EMBL/GenBank/DDBJ databases">
        <authorList>
            <person name="de Groot N.N."/>
        </authorList>
    </citation>
    <scope>NUCLEOTIDE SEQUENCE [LARGE SCALE GENOMIC DNA]</scope>
    <source>
        <strain evidence="1 2">MT12</strain>
    </source>
</reference>
<dbReference type="EMBL" id="FNTH01000001">
    <property type="protein sequence ID" value="SEC10123.1"/>
    <property type="molecule type" value="Genomic_DNA"/>
</dbReference>